<evidence type="ECO:0000259" key="14">
    <source>
        <dbReference type="PROSITE" id="PS51178"/>
    </source>
</evidence>
<keyword evidence="16" id="KW-1185">Reference proteome</keyword>
<keyword evidence="2" id="KW-0723">Serine/threonine-protein kinase</keyword>
<name>A0A2A9ECU3_9MICO</name>
<dbReference type="InterPro" id="IPR008271">
    <property type="entry name" value="Ser/Thr_kinase_AS"/>
</dbReference>
<dbReference type="Pfam" id="PF03793">
    <property type="entry name" value="PASTA"/>
    <property type="match status" value="4"/>
</dbReference>
<feature type="binding site" evidence="10">
    <location>
        <position position="42"/>
    </location>
    <ligand>
        <name>ATP</name>
        <dbReference type="ChEBI" id="CHEBI:30616"/>
    </ligand>
</feature>
<dbReference type="SMART" id="SM00220">
    <property type="entry name" value="S_TKc"/>
    <property type="match status" value="1"/>
</dbReference>
<dbReference type="InterPro" id="IPR011009">
    <property type="entry name" value="Kinase-like_dom_sf"/>
</dbReference>
<reference evidence="15 16" key="1">
    <citation type="submission" date="2017-10" db="EMBL/GenBank/DDBJ databases">
        <title>Sequencing the genomes of 1000 actinobacteria strains.</title>
        <authorList>
            <person name="Klenk H.-P."/>
        </authorList>
    </citation>
    <scope>NUCLEOTIDE SEQUENCE [LARGE SCALE GENOMIC DNA]</scope>
    <source>
        <strain evidence="15 16">DSM 21574</strain>
    </source>
</reference>
<accession>A0A2A9ECU3</accession>
<keyword evidence="7 10" id="KW-0067">ATP-binding</keyword>
<dbReference type="CDD" id="cd06577">
    <property type="entry name" value="PASTA_pknB"/>
    <property type="match status" value="4"/>
</dbReference>
<evidence type="ECO:0000256" key="8">
    <source>
        <dbReference type="ARBA" id="ARBA00047899"/>
    </source>
</evidence>
<dbReference type="PROSITE" id="PS00107">
    <property type="entry name" value="PROTEIN_KINASE_ATP"/>
    <property type="match status" value="1"/>
</dbReference>
<feature type="domain" description="PASTA" evidence="14">
    <location>
        <begin position="608"/>
        <end position="671"/>
    </location>
</feature>
<evidence type="ECO:0000256" key="3">
    <source>
        <dbReference type="ARBA" id="ARBA00022679"/>
    </source>
</evidence>
<dbReference type="EMBL" id="PDJH01000001">
    <property type="protein sequence ID" value="PFG36877.1"/>
    <property type="molecule type" value="Genomic_DNA"/>
</dbReference>
<dbReference type="PROSITE" id="PS51178">
    <property type="entry name" value="PASTA"/>
    <property type="match status" value="4"/>
</dbReference>
<keyword evidence="3" id="KW-0808">Transferase</keyword>
<evidence type="ECO:0000256" key="7">
    <source>
        <dbReference type="ARBA" id="ARBA00022840"/>
    </source>
</evidence>
<dbReference type="InterPro" id="IPR000719">
    <property type="entry name" value="Prot_kinase_dom"/>
</dbReference>
<dbReference type="Gene3D" id="3.30.10.20">
    <property type="match status" value="4"/>
</dbReference>
<dbReference type="Pfam" id="PF00069">
    <property type="entry name" value="Pkinase"/>
    <property type="match status" value="1"/>
</dbReference>
<evidence type="ECO:0000256" key="1">
    <source>
        <dbReference type="ARBA" id="ARBA00012513"/>
    </source>
</evidence>
<dbReference type="FunFam" id="1.10.510.10:FF:000021">
    <property type="entry name" value="Serine/threonine protein kinase"/>
    <property type="match status" value="1"/>
</dbReference>
<keyword evidence="6 15" id="KW-0418">Kinase</keyword>
<comment type="caution">
    <text evidence="15">The sequence shown here is derived from an EMBL/GenBank/DDBJ whole genome shotgun (WGS) entry which is preliminary data.</text>
</comment>
<evidence type="ECO:0000313" key="15">
    <source>
        <dbReference type="EMBL" id="PFG36877.1"/>
    </source>
</evidence>
<dbReference type="GO" id="GO:0004674">
    <property type="term" value="F:protein serine/threonine kinase activity"/>
    <property type="evidence" value="ECO:0007669"/>
    <property type="project" value="UniProtKB-KW"/>
</dbReference>
<evidence type="ECO:0000256" key="9">
    <source>
        <dbReference type="ARBA" id="ARBA00048679"/>
    </source>
</evidence>
<keyword evidence="12" id="KW-0472">Membrane</keyword>
<evidence type="ECO:0000259" key="13">
    <source>
        <dbReference type="PROSITE" id="PS50011"/>
    </source>
</evidence>
<dbReference type="Gene3D" id="1.10.510.10">
    <property type="entry name" value="Transferase(Phosphotransferase) domain 1"/>
    <property type="match status" value="1"/>
</dbReference>
<keyword evidence="4" id="KW-0677">Repeat</keyword>
<evidence type="ECO:0000256" key="10">
    <source>
        <dbReference type="PROSITE-ProRule" id="PRU10141"/>
    </source>
</evidence>
<dbReference type="Gene3D" id="3.30.200.20">
    <property type="entry name" value="Phosphorylase Kinase, domain 1"/>
    <property type="match status" value="1"/>
</dbReference>
<feature type="region of interest" description="Disordered" evidence="11">
    <location>
        <begin position="338"/>
        <end position="363"/>
    </location>
</feature>
<evidence type="ECO:0000313" key="16">
    <source>
        <dbReference type="Proteomes" id="UP000221394"/>
    </source>
</evidence>
<dbReference type="PANTHER" id="PTHR43289">
    <property type="entry name" value="MITOGEN-ACTIVATED PROTEIN KINASE KINASE KINASE 20-RELATED"/>
    <property type="match status" value="1"/>
</dbReference>
<organism evidence="15 16">
    <name type="scientific">Flavimobilis soli</name>
    <dbReference type="NCBI Taxonomy" id="442709"/>
    <lineage>
        <taxon>Bacteria</taxon>
        <taxon>Bacillati</taxon>
        <taxon>Actinomycetota</taxon>
        <taxon>Actinomycetes</taxon>
        <taxon>Micrococcales</taxon>
        <taxon>Jonesiaceae</taxon>
        <taxon>Flavimobilis</taxon>
    </lineage>
</organism>
<keyword evidence="12" id="KW-1133">Transmembrane helix</keyword>
<feature type="transmembrane region" description="Helical" evidence="12">
    <location>
        <begin position="374"/>
        <end position="395"/>
    </location>
</feature>
<dbReference type="RefSeq" id="WP_098458009.1">
    <property type="nucleotide sequence ID" value="NZ_PDJH01000001.1"/>
</dbReference>
<evidence type="ECO:0000256" key="5">
    <source>
        <dbReference type="ARBA" id="ARBA00022741"/>
    </source>
</evidence>
<comment type="catalytic activity">
    <reaction evidence="9">
        <text>L-seryl-[protein] + ATP = O-phospho-L-seryl-[protein] + ADP + H(+)</text>
        <dbReference type="Rhea" id="RHEA:17989"/>
        <dbReference type="Rhea" id="RHEA-COMP:9863"/>
        <dbReference type="Rhea" id="RHEA-COMP:11604"/>
        <dbReference type="ChEBI" id="CHEBI:15378"/>
        <dbReference type="ChEBI" id="CHEBI:29999"/>
        <dbReference type="ChEBI" id="CHEBI:30616"/>
        <dbReference type="ChEBI" id="CHEBI:83421"/>
        <dbReference type="ChEBI" id="CHEBI:456216"/>
        <dbReference type="EC" id="2.7.11.1"/>
    </reaction>
</comment>
<dbReference type="NCBIfam" id="NF033483">
    <property type="entry name" value="PknB_PASTA_kin"/>
    <property type="match status" value="1"/>
</dbReference>
<dbReference type="EC" id="2.7.11.1" evidence="1"/>
<comment type="catalytic activity">
    <reaction evidence="8">
        <text>L-threonyl-[protein] + ATP = O-phospho-L-threonyl-[protein] + ADP + H(+)</text>
        <dbReference type="Rhea" id="RHEA:46608"/>
        <dbReference type="Rhea" id="RHEA-COMP:11060"/>
        <dbReference type="Rhea" id="RHEA-COMP:11605"/>
        <dbReference type="ChEBI" id="CHEBI:15378"/>
        <dbReference type="ChEBI" id="CHEBI:30013"/>
        <dbReference type="ChEBI" id="CHEBI:30616"/>
        <dbReference type="ChEBI" id="CHEBI:61977"/>
        <dbReference type="ChEBI" id="CHEBI:456216"/>
        <dbReference type="EC" id="2.7.11.1"/>
    </reaction>
</comment>
<dbReference type="GO" id="GO:0045717">
    <property type="term" value="P:negative regulation of fatty acid biosynthetic process"/>
    <property type="evidence" value="ECO:0007669"/>
    <property type="project" value="UniProtKB-ARBA"/>
</dbReference>
<dbReference type="SUPFAM" id="SSF56112">
    <property type="entry name" value="Protein kinase-like (PK-like)"/>
    <property type="match status" value="1"/>
</dbReference>
<dbReference type="Proteomes" id="UP000221394">
    <property type="component" value="Unassembled WGS sequence"/>
</dbReference>
<dbReference type="PANTHER" id="PTHR43289:SF6">
    <property type="entry name" value="SERINE_THREONINE-PROTEIN KINASE NEKL-3"/>
    <property type="match status" value="1"/>
</dbReference>
<feature type="compositionally biased region" description="Low complexity" evidence="11">
    <location>
        <begin position="338"/>
        <end position="361"/>
    </location>
</feature>
<dbReference type="OrthoDB" id="9762169at2"/>
<feature type="domain" description="PASTA" evidence="14">
    <location>
        <begin position="535"/>
        <end position="600"/>
    </location>
</feature>
<proteinExistence type="predicted"/>
<evidence type="ECO:0000256" key="11">
    <source>
        <dbReference type="SAM" id="MobiDB-lite"/>
    </source>
</evidence>
<feature type="domain" description="PASTA" evidence="14">
    <location>
        <begin position="466"/>
        <end position="534"/>
    </location>
</feature>
<sequence length="698" mass="72813">MAHDAPRILAGRYEVGELIGRGGMAEVHIGHDARLGRTVAIKILRSDLARDPSFQARFRREAQSAAALNHPAIVAVYDTGEETYTEPSGAVSHVPFIVMEYVEGHTVRDILRDGHAVPIDEAVEIVSGVLSALEYSHQAGIVHRDIKPANVMLTPTGAVKVMDFGIARAVADSAATMTQTQAVIGTAQYLSPEQARGESVDARSDLYSTGCLLYELLTGRPPFTGDSPVAVAYQHVREAPQRPSAIAGDVPEVLDRIALKALAKEREARYSTAAEFRSDLESAQHGGRLQAGPLGTVMAAAAASALPSLGDQTTQVLGGNDAATQAFAPVGAAAPAAASPSGWAPTGLAAPADPADGPGTDVDAEKDARKRKTLLWTLITIAVVAVVAILAILFFNKDKEIPMVTVPTLTGMNAEEATAKLDAVNLKIKKGTEASSVEEGLFTRSEPGAGAEVEPGSTVSVWFSSGPDAAKVPDVSGLDQDSARQKLTEAGFQIATSTESEPGGQIDKDRVTRTDPPAGETLPKDTVIKLFLSDGTVEIPKVTGLDVEDAKAKIREVAGTKVNVETRYQPDPADPGTVIDQSPSAGPVQHGQTVTLTIAEEIPPAQLTIPSNLVGMTEAEARAALRSAGFPDVEIETESSTEFVAGIVMAVAPRGGTTVDEGTVITLFVSKGPGPAPTTEEPPTQDPPAGDDQGEDEG</sequence>
<evidence type="ECO:0000256" key="6">
    <source>
        <dbReference type="ARBA" id="ARBA00022777"/>
    </source>
</evidence>
<dbReference type="PROSITE" id="PS00108">
    <property type="entry name" value="PROTEIN_KINASE_ST"/>
    <property type="match status" value="1"/>
</dbReference>
<evidence type="ECO:0000256" key="2">
    <source>
        <dbReference type="ARBA" id="ARBA00022527"/>
    </source>
</evidence>
<feature type="region of interest" description="Disordered" evidence="11">
    <location>
        <begin position="668"/>
        <end position="698"/>
    </location>
</feature>
<feature type="domain" description="Protein kinase" evidence="13">
    <location>
        <begin position="13"/>
        <end position="281"/>
    </location>
</feature>
<dbReference type="InterPro" id="IPR017441">
    <property type="entry name" value="Protein_kinase_ATP_BS"/>
</dbReference>
<evidence type="ECO:0000256" key="12">
    <source>
        <dbReference type="SAM" id="Phobius"/>
    </source>
</evidence>
<gene>
    <name evidence="15" type="ORF">ATL41_1618</name>
</gene>
<dbReference type="GO" id="GO:0005524">
    <property type="term" value="F:ATP binding"/>
    <property type="evidence" value="ECO:0007669"/>
    <property type="project" value="UniProtKB-UniRule"/>
</dbReference>
<keyword evidence="5 10" id="KW-0547">Nucleotide-binding</keyword>
<dbReference type="PROSITE" id="PS50011">
    <property type="entry name" value="PROTEIN_KINASE_DOM"/>
    <property type="match status" value="1"/>
</dbReference>
<dbReference type="CDD" id="cd14014">
    <property type="entry name" value="STKc_PknB_like"/>
    <property type="match status" value="1"/>
</dbReference>
<keyword evidence="12" id="KW-0812">Transmembrane</keyword>
<feature type="region of interest" description="Disordered" evidence="11">
    <location>
        <begin position="496"/>
        <end position="522"/>
    </location>
</feature>
<dbReference type="AlphaFoldDB" id="A0A2A9ECU3"/>
<feature type="domain" description="PASTA" evidence="14">
    <location>
        <begin position="400"/>
        <end position="465"/>
    </location>
</feature>
<dbReference type="FunFam" id="3.30.200.20:FF:000035">
    <property type="entry name" value="Serine/threonine protein kinase Stk1"/>
    <property type="match status" value="1"/>
</dbReference>
<dbReference type="InterPro" id="IPR005543">
    <property type="entry name" value="PASTA_dom"/>
</dbReference>
<protein>
    <recommendedName>
        <fullName evidence="1">non-specific serine/threonine protein kinase</fullName>
        <ecNumber evidence="1">2.7.11.1</ecNumber>
    </recommendedName>
</protein>
<evidence type="ECO:0000256" key="4">
    <source>
        <dbReference type="ARBA" id="ARBA00022737"/>
    </source>
</evidence>
<dbReference type="SMART" id="SM00740">
    <property type="entry name" value="PASTA"/>
    <property type="match status" value="4"/>
</dbReference>